<dbReference type="AlphaFoldDB" id="E1RCF8"/>
<keyword evidence="1" id="KW-1133">Transmembrane helix</keyword>
<evidence type="ECO:0000313" key="4">
    <source>
        <dbReference type="Proteomes" id="UP000002318"/>
    </source>
</evidence>
<feature type="domain" description="Phosphatidic acid phosphatase type 2/haloperoxidase" evidence="2">
    <location>
        <begin position="50"/>
        <end position="163"/>
    </location>
</feature>
<feature type="transmembrane region" description="Helical" evidence="1">
    <location>
        <begin position="20"/>
        <end position="40"/>
    </location>
</feature>
<gene>
    <name evidence="3" type="ordered locus">Spirs_0904</name>
</gene>
<dbReference type="Pfam" id="PF01569">
    <property type="entry name" value="PAP2"/>
    <property type="match status" value="1"/>
</dbReference>
<dbReference type="SMART" id="SM00014">
    <property type="entry name" value="acidPPc"/>
    <property type="match status" value="1"/>
</dbReference>
<sequence length="300" mass="33224">MQESILMAFQNLSTPFLDHLVELITMLGEETIMVVVLSWIYWNVSKEKGSNIVLLLLLSASVNGFLKLLFGVPRPYELLETIRAKRLETAAGYSFPSGHSQAAATFYFACAASLPERFRKEAVGCALAITALVALSRLYLGVHWPTDVAVGVILGILFALPLFFDRPSIFSRIPIIAVVLFTAGIVVASIDKSMGWNLKGVEAVTKSAGMLLGFAVARRLEQRFVAFECHASLSKKVIRFLAGMTTTLFLRLLLKLFIPENPIGDGLAYLIIGLWIAVWYPATAMKVSLFEKTQRHPRER</sequence>
<feature type="transmembrane region" description="Helical" evidence="1">
    <location>
        <begin position="148"/>
        <end position="164"/>
    </location>
</feature>
<evidence type="ECO:0000256" key="1">
    <source>
        <dbReference type="SAM" id="Phobius"/>
    </source>
</evidence>
<feature type="transmembrane region" description="Helical" evidence="1">
    <location>
        <begin position="266"/>
        <end position="290"/>
    </location>
</feature>
<keyword evidence="1" id="KW-0812">Transmembrane</keyword>
<dbReference type="KEGG" id="ssm:Spirs_0904"/>
<dbReference type="eggNOG" id="COG0671">
    <property type="taxonomic scope" value="Bacteria"/>
</dbReference>
<dbReference type="SUPFAM" id="SSF48317">
    <property type="entry name" value="Acid phosphatase/Vanadium-dependent haloperoxidase"/>
    <property type="match status" value="1"/>
</dbReference>
<dbReference type="RefSeq" id="WP_013253502.1">
    <property type="nucleotide sequence ID" value="NC_014364.1"/>
</dbReference>
<evidence type="ECO:0000313" key="3">
    <source>
        <dbReference type="EMBL" id="ADK80038.1"/>
    </source>
</evidence>
<feature type="transmembrane region" description="Helical" evidence="1">
    <location>
        <begin position="196"/>
        <end position="217"/>
    </location>
</feature>
<dbReference type="STRING" id="573413.Spirs_0904"/>
<keyword evidence="4" id="KW-1185">Reference proteome</keyword>
<keyword evidence="1" id="KW-0472">Membrane</keyword>
<dbReference type="Proteomes" id="UP000002318">
    <property type="component" value="Chromosome"/>
</dbReference>
<dbReference type="Gene3D" id="1.20.144.10">
    <property type="entry name" value="Phosphatidic acid phosphatase type 2/haloperoxidase"/>
    <property type="match status" value="1"/>
</dbReference>
<evidence type="ECO:0000259" key="2">
    <source>
        <dbReference type="SMART" id="SM00014"/>
    </source>
</evidence>
<proteinExistence type="predicted"/>
<protein>
    <submittedName>
        <fullName evidence="3">Phosphoesterase PA-phosphatase related protein</fullName>
    </submittedName>
</protein>
<reference evidence="3 4" key="1">
    <citation type="journal article" date="2010" name="Stand. Genomic Sci.">
        <title>Complete genome sequence of Spirochaeta smaragdinae type strain (SEBR 4228).</title>
        <authorList>
            <person name="Mavromatis K."/>
            <person name="Yasawong M."/>
            <person name="Chertkov O."/>
            <person name="Lapidus A."/>
            <person name="Lucas S."/>
            <person name="Nolan M."/>
            <person name="Del Rio T.G."/>
            <person name="Tice H."/>
            <person name="Cheng J.F."/>
            <person name="Pitluck S."/>
            <person name="Liolios K."/>
            <person name="Ivanova N."/>
            <person name="Tapia R."/>
            <person name="Han C."/>
            <person name="Bruce D."/>
            <person name="Goodwin L."/>
            <person name="Pati A."/>
            <person name="Chen A."/>
            <person name="Palaniappan K."/>
            <person name="Land M."/>
            <person name="Hauser L."/>
            <person name="Chang Y.J."/>
            <person name="Jeffries C.D."/>
            <person name="Detter J.C."/>
            <person name="Rohde M."/>
            <person name="Brambilla E."/>
            <person name="Spring S."/>
            <person name="Goker M."/>
            <person name="Sikorski J."/>
            <person name="Woyke T."/>
            <person name="Bristow J."/>
            <person name="Eisen J.A."/>
            <person name="Markowitz V."/>
            <person name="Hugenholtz P."/>
            <person name="Klenk H.P."/>
            <person name="Kyrpides N.C."/>
        </authorList>
    </citation>
    <scope>NUCLEOTIDE SEQUENCE [LARGE SCALE GENOMIC DNA]</scope>
    <source>
        <strain evidence="4">DSM 11293 / JCM 15392 / SEBR 4228</strain>
    </source>
</reference>
<dbReference type="HOGENOM" id="CLU_068892_1_1_12"/>
<dbReference type="PANTHER" id="PTHR14969">
    <property type="entry name" value="SPHINGOSINE-1-PHOSPHATE PHOSPHOHYDROLASE"/>
    <property type="match status" value="1"/>
</dbReference>
<feature type="transmembrane region" description="Helical" evidence="1">
    <location>
        <begin position="237"/>
        <end position="254"/>
    </location>
</feature>
<dbReference type="PANTHER" id="PTHR14969:SF13">
    <property type="entry name" value="AT30094P"/>
    <property type="match status" value="1"/>
</dbReference>
<dbReference type="InterPro" id="IPR000326">
    <property type="entry name" value="PAP2/HPO"/>
</dbReference>
<feature type="transmembrane region" description="Helical" evidence="1">
    <location>
        <begin position="173"/>
        <end position="190"/>
    </location>
</feature>
<accession>E1RCF8</accession>
<dbReference type="EMBL" id="CP002116">
    <property type="protein sequence ID" value="ADK80038.1"/>
    <property type="molecule type" value="Genomic_DNA"/>
</dbReference>
<dbReference type="InterPro" id="IPR036938">
    <property type="entry name" value="PAP2/HPO_sf"/>
</dbReference>
<name>E1RCF8_SEDSS</name>
<dbReference type="OrthoDB" id="9789113at2"/>
<organism evidence="3 4">
    <name type="scientific">Sediminispirochaeta smaragdinae (strain DSM 11293 / JCM 15392 / SEBR 4228)</name>
    <name type="common">Spirochaeta smaragdinae</name>
    <dbReference type="NCBI Taxonomy" id="573413"/>
    <lineage>
        <taxon>Bacteria</taxon>
        <taxon>Pseudomonadati</taxon>
        <taxon>Spirochaetota</taxon>
        <taxon>Spirochaetia</taxon>
        <taxon>Spirochaetales</taxon>
        <taxon>Spirochaetaceae</taxon>
        <taxon>Sediminispirochaeta</taxon>
    </lineage>
</organism>
<feature type="transmembrane region" description="Helical" evidence="1">
    <location>
        <begin position="52"/>
        <end position="70"/>
    </location>
</feature>